<dbReference type="Proteomes" id="UP001597519">
    <property type="component" value="Unassembled WGS sequence"/>
</dbReference>
<proteinExistence type="predicted"/>
<keyword evidence="2" id="KW-1185">Reference proteome</keyword>
<protein>
    <submittedName>
        <fullName evidence="1">Uncharacterized protein</fullName>
    </submittedName>
</protein>
<name>A0ABW5WVG4_9STAP</name>
<evidence type="ECO:0000313" key="1">
    <source>
        <dbReference type="EMBL" id="MFD2830344.1"/>
    </source>
</evidence>
<comment type="caution">
    <text evidence="1">The sequence shown here is derived from an EMBL/GenBank/DDBJ whole genome shotgun (WGS) entry which is preliminary data.</text>
</comment>
<dbReference type="InterPro" id="IPR043104">
    <property type="entry name" value="SAPI_N"/>
</dbReference>
<sequence length="110" mass="12877">MNKRVFNNRAFELVRNVVVMSEVLVEDETHSFTLSEDPFNMKFIVGAGQLFAAMEVYATQGVQKAYNIAGVEHLERLLYPMDRDYTQEQHTEFFISQLKRTTSYIYLKNI</sequence>
<gene>
    <name evidence="1" type="ORF">ACFSX4_07650</name>
</gene>
<dbReference type="Pfam" id="PF16560">
    <property type="entry name" value="SAPI"/>
    <property type="match status" value="1"/>
</dbReference>
<dbReference type="InterPro" id="IPR032351">
    <property type="entry name" value="SAPI"/>
</dbReference>
<reference evidence="2" key="1">
    <citation type="journal article" date="2019" name="Int. J. Syst. Evol. Microbiol.">
        <title>The Global Catalogue of Microorganisms (GCM) 10K type strain sequencing project: providing services to taxonomists for standard genome sequencing and annotation.</title>
        <authorList>
            <consortium name="The Broad Institute Genomics Platform"/>
            <consortium name="The Broad Institute Genome Sequencing Center for Infectious Disease"/>
            <person name="Wu L."/>
            <person name="Ma J."/>
        </authorList>
    </citation>
    <scope>NUCLEOTIDE SEQUENCE [LARGE SCALE GENOMIC DNA]</scope>
    <source>
        <strain evidence="2">KCTC 33575</strain>
    </source>
</reference>
<dbReference type="Gene3D" id="3.30.1300.50">
    <property type="entry name" value="Putative mobile pathogenicity island, N-terminal domain"/>
    <property type="match status" value="1"/>
</dbReference>
<evidence type="ECO:0000313" key="2">
    <source>
        <dbReference type="Proteomes" id="UP001597519"/>
    </source>
</evidence>
<dbReference type="EMBL" id="JBHUOQ010000001">
    <property type="protein sequence ID" value="MFD2830344.1"/>
    <property type="molecule type" value="Genomic_DNA"/>
</dbReference>
<organism evidence="1 2">
    <name type="scientific">Corticicoccus populi</name>
    <dbReference type="NCBI Taxonomy" id="1812821"/>
    <lineage>
        <taxon>Bacteria</taxon>
        <taxon>Bacillati</taxon>
        <taxon>Bacillota</taxon>
        <taxon>Bacilli</taxon>
        <taxon>Bacillales</taxon>
        <taxon>Staphylococcaceae</taxon>
        <taxon>Corticicoccus</taxon>
    </lineage>
</organism>
<dbReference type="RefSeq" id="WP_377773185.1">
    <property type="nucleotide sequence ID" value="NZ_JBHUOQ010000001.1"/>
</dbReference>
<accession>A0ABW5WVG4</accession>